<accession>A0A2M7XCQ0</accession>
<evidence type="ECO:0000256" key="1">
    <source>
        <dbReference type="SAM" id="Phobius"/>
    </source>
</evidence>
<keyword evidence="1" id="KW-1133">Transmembrane helix</keyword>
<feature type="transmembrane region" description="Helical" evidence="1">
    <location>
        <begin position="30"/>
        <end position="60"/>
    </location>
</feature>
<keyword evidence="1" id="KW-0472">Membrane</keyword>
<dbReference type="Proteomes" id="UP000229385">
    <property type="component" value="Unassembled WGS sequence"/>
</dbReference>
<reference evidence="3" key="1">
    <citation type="submission" date="2017-09" db="EMBL/GenBank/DDBJ databases">
        <title>Depth-based differentiation of microbial function through sediment-hosted aquifers and enrichment of novel symbionts in the deep terrestrial subsurface.</title>
        <authorList>
            <person name="Probst A.J."/>
            <person name="Ladd B."/>
            <person name="Jarett J.K."/>
            <person name="Geller-Mcgrath D.E."/>
            <person name="Sieber C.M.K."/>
            <person name="Emerson J.B."/>
            <person name="Anantharaman K."/>
            <person name="Thomas B.C."/>
            <person name="Malmstrom R."/>
            <person name="Stieglmeier M."/>
            <person name="Klingl A."/>
            <person name="Woyke T."/>
            <person name="Ryan C.M."/>
            <person name="Banfield J.F."/>
        </authorList>
    </citation>
    <scope>NUCLEOTIDE SEQUENCE [LARGE SCALE GENOMIC DNA]</scope>
</reference>
<dbReference type="AlphaFoldDB" id="A0A2M7XCQ0"/>
<organism evidence="2 3">
    <name type="scientific">Candidatus Uhrbacteria bacterium CG_4_9_14_3_um_filter_50_9</name>
    <dbReference type="NCBI Taxonomy" id="1975035"/>
    <lineage>
        <taxon>Bacteria</taxon>
        <taxon>Candidatus Uhriibacteriota</taxon>
    </lineage>
</organism>
<protein>
    <submittedName>
        <fullName evidence="2">Uncharacterized protein</fullName>
    </submittedName>
</protein>
<gene>
    <name evidence="2" type="ORF">CO174_02100</name>
</gene>
<evidence type="ECO:0000313" key="2">
    <source>
        <dbReference type="EMBL" id="PJA45654.1"/>
    </source>
</evidence>
<dbReference type="EMBL" id="PFWU01000027">
    <property type="protein sequence ID" value="PJA45654.1"/>
    <property type="molecule type" value="Genomic_DNA"/>
</dbReference>
<proteinExistence type="predicted"/>
<keyword evidence="1" id="KW-0812">Transmembrane</keyword>
<comment type="caution">
    <text evidence="2">The sequence shown here is derived from an EMBL/GenBank/DDBJ whole genome shotgun (WGS) entry which is preliminary data.</text>
</comment>
<name>A0A2M7XCQ0_9BACT</name>
<evidence type="ECO:0000313" key="3">
    <source>
        <dbReference type="Proteomes" id="UP000229385"/>
    </source>
</evidence>
<sequence>MLDRLNAWLKSTIPKIKDLGENLWDLVWVLWWPCLISIWIFCVISVVIYWIIVIAFWILCSVAMLA</sequence>